<dbReference type="RefSeq" id="WP_343927145.1">
    <property type="nucleotide sequence ID" value="NZ_BAAAEN010000002.1"/>
</dbReference>
<feature type="region of interest" description="Disordered" evidence="1">
    <location>
        <begin position="1"/>
        <end position="20"/>
    </location>
</feature>
<comment type="caution">
    <text evidence="2">The sequence shown here is derived from an EMBL/GenBank/DDBJ whole genome shotgun (WGS) entry which is preliminary data.</text>
</comment>
<evidence type="ECO:0000313" key="3">
    <source>
        <dbReference type="Proteomes" id="UP001501706"/>
    </source>
</evidence>
<gene>
    <name evidence="2" type="ORF">GCM10009097_06850</name>
</gene>
<feature type="compositionally biased region" description="Low complexity" evidence="1">
    <location>
        <begin position="1"/>
        <end position="19"/>
    </location>
</feature>
<keyword evidence="3" id="KW-1185">Reference proteome</keyword>
<evidence type="ECO:0000313" key="2">
    <source>
        <dbReference type="EMBL" id="GAA0493618.1"/>
    </source>
</evidence>
<organism evidence="2 3">
    <name type="scientific">Pigmentiphaga daeguensis</name>
    <dbReference type="NCBI Taxonomy" id="414049"/>
    <lineage>
        <taxon>Bacteria</taxon>
        <taxon>Pseudomonadati</taxon>
        <taxon>Pseudomonadota</taxon>
        <taxon>Betaproteobacteria</taxon>
        <taxon>Burkholderiales</taxon>
        <taxon>Alcaligenaceae</taxon>
        <taxon>Pigmentiphaga</taxon>
    </lineage>
</organism>
<protein>
    <submittedName>
        <fullName evidence="2">Uncharacterized protein</fullName>
    </submittedName>
</protein>
<reference evidence="2 3" key="1">
    <citation type="journal article" date="2019" name="Int. J. Syst. Evol. Microbiol.">
        <title>The Global Catalogue of Microorganisms (GCM) 10K type strain sequencing project: providing services to taxonomists for standard genome sequencing and annotation.</title>
        <authorList>
            <consortium name="The Broad Institute Genomics Platform"/>
            <consortium name="The Broad Institute Genome Sequencing Center for Infectious Disease"/>
            <person name="Wu L."/>
            <person name="Ma J."/>
        </authorList>
    </citation>
    <scope>NUCLEOTIDE SEQUENCE [LARGE SCALE GENOMIC DNA]</scope>
    <source>
        <strain evidence="2 3">JCM 14330</strain>
    </source>
</reference>
<dbReference type="Proteomes" id="UP001501706">
    <property type="component" value="Unassembled WGS sequence"/>
</dbReference>
<proteinExistence type="predicted"/>
<name>A0ABN1BAE6_9BURK</name>
<sequence>MTNVNRAAEAAARELAQAQPVGHDVRWAHRILEREASGRNRPPAAVLRMARRALGLPEVPQQ</sequence>
<evidence type="ECO:0000256" key="1">
    <source>
        <dbReference type="SAM" id="MobiDB-lite"/>
    </source>
</evidence>
<accession>A0ABN1BAE6</accession>
<dbReference type="EMBL" id="BAAAEN010000002">
    <property type="protein sequence ID" value="GAA0493618.1"/>
    <property type="molecule type" value="Genomic_DNA"/>
</dbReference>